<organism evidence="3 4">
    <name type="scientific">Desulfoprunum benzoelyticum</name>
    <dbReference type="NCBI Taxonomy" id="1506996"/>
    <lineage>
        <taxon>Bacteria</taxon>
        <taxon>Pseudomonadati</taxon>
        <taxon>Thermodesulfobacteriota</taxon>
        <taxon>Desulfobulbia</taxon>
        <taxon>Desulfobulbales</taxon>
        <taxon>Desulfobulbaceae</taxon>
        <taxon>Desulfoprunum</taxon>
    </lineage>
</organism>
<keyword evidence="4" id="KW-1185">Reference proteome</keyword>
<dbReference type="Pfam" id="PF13091">
    <property type="entry name" value="PLDc_2"/>
    <property type="match status" value="1"/>
</dbReference>
<dbReference type="InterPro" id="IPR025202">
    <property type="entry name" value="PLD-like_dom"/>
</dbReference>
<protein>
    <submittedName>
        <fullName evidence="3">Superfamily II DNA or RNA helicase</fullName>
    </submittedName>
</protein>
<evidence type="ECO:0000313" key="4">
    <source>
        <dbReference type="Proteomes" id="UP000539642"/>
    </source>
</evidence>
<dbReference type="InterPro" id="IPR052511">
    <property type="entry name" value="ATP-dep_Helicase"/>
</dbReference>
<dbReference type="Pfam" id="PF11907">
    <property type="entry name" value="DUF3427"/>
    <property type="match status" value="1"/>
</dbReference>
<dbReference type="EMBL" id="JACHEO010000009">
    <property type="protein sequence ID" value="MBB5348097.1"/>
    <property type="molecule type" value="Genomic_DNA"/>
</dbReference>
<dbReference type="SUPFAM" id="SSF52540">
    <property type="entry name" value="P-loop containing nucleoside triphosphate hydrolases"/>
    <property type="match status" value="1"/>
</dbReference>
<dbReference type="CDD" id="cd18799">
    <property type="entry name" value="SF2_C_EcoAI-like"/>
    <property type="match status" value="1"/>
</dbReference>
<dbReference type="GO" id="GO:0004386">
    <property type="term" value="F:helicase activity"/>
    <property type="evidence" value="ECO:0007669"/>
    <property type="project" value="UniProtKB-KW"/>
</dbReference>
<dbReference type="GO" id="GO:0005524">
    <property type="term" value="F:ATP binding"/>
    <property type="evidence" value="ECO:0007669"/>
    <property type="project" value="InterPro"/>
</dbReference>
<dbReference type="PROSITE" id="PS51194">
    <property type="entry name" value="HELICASE_CTER"/>
    <property type="match status" value="1"/>
</dbReference>
<reference evidence="3 4" key="1">
    <citation type="submission" date="2020-08" db="EMBL/GenBank/DDBJ databases">
        <title>Genomic Encyclopedia of Type Strains, Phase IV (KMG-IV): sequencing the most valuable type-strain genomes for metagenomic binning, comparative biology and taxonomic classification.</title>
        <authorList>
            <person name="Goeker M."/>
        </authorList>
    </citation>
    <scope>NUCLEOTIDE SEQUENCE [LARGE SCALE GENOMIC DNA]</scope>
    <source>
        <strain evidence="3 4">DSM 28570</strain>
    </source>
</reference>
<dbReference type="GO" id="GO:0003677">
    <property type="term" value="F:DNA binding"/>
    <property type="evidence" value="ECO:0007669"/>
    <property type="project" value="InterPro"/>
</dbReference>
<keyword evidence="3" id="KW-0347">Helicase</keyword>
<dbReference type="GO" id="GO:0016887">
    <property type="term" value="F:ATP hydrolysis activity"/>
    <property type="evidence" value="ECO:0007669"/>
    <property type="project" value="TreeGrafter"/>
</dbReference>
<gene>
    <name evidence="3" type="ORF">HNQ81_001828</name>
</gene>
<proteinExistence type="predicted"/>
<dbReference type="Proteomes" id="UP000539642">
    <property type="component" value="Unassembled WGS sequence"/>
</dbReference>
<dbReference type="CDD" id="cd18032">
    <property type="entry name" value="DEXHc_RE_I_III_res"/>
    <property type="match status" value="1"/>
</dbReference>
<keyword evidence="3" id="KW-0378">Hydrolase</keyword>
<dbReference type="InterPro" id="IPR006935">
    <property type="entry name" value="Helicase/UvrB_N"/>
</dbReference>
<dbReference type="InterPro" id="IPR001650">
    <property type="entry name" value="Helicase_C-like"/>
</dbReference>
<feature type="domain" description="Helicase C-terminal" evidence="2">
    <location>
        <begin position="547"/>
        <end position="697"/>
    </location>
</feature>
<feature type="domain" description="Helicase ATP-binding" evidence="1">
    <location>
        <begin position="334"/>
        <end position="462"/>
    </location>
</feature>
<dbReference type="InterPro" id="IPR021835">
    <property type="entry name" value="DUF3427"/>
</dbReference>
<dbReference type="InterPro" id="IPR027417">
    <property type="entry name" value="P-loop_NTPase"/>
</dbReference>
<dbReference type="SMART" id="SM00490">
    <property type="entry name" value="HELICc"/>
    <property type="match status" value="1"/>
</dbReference>
<dbReference type="InterPro" id="IPR014001">
    <property type="entry name" value="Helicase_ATP-bd"/>
</dbReference>
<keyword evidence="3" id="KW-0067">ATP-binding</keyword>
<evidence type="ECO:0000259" key="1">
    <source>
        <dbReference type="PROSITE" id="PS51192"/>
    </source>
</evidence>
<dbReference type="Pfam" id="PF00271">
    <property type="entry name" value="Helicase_C"/>
    <property type="match status" value="1"/>
</dbReference>
<dbReference type="AlphaFoldDB" id="A0A840UPB6"/>
<name>A0A840UPB6_9BACT</name>
<dbReference type="PROSITE" id="PS51192">
    <property type="entry name" value="HELICASE_ATP_BIND_1"/>
    <property type="match status" value="1"/>
</dbReference>
<accession>A0A840UPB6</accession>
<evidence type="ECO:0000259" key="2">
    <source>
        <dbReference type="PROSITE" id="PS51194"/>
    </source>
</evidence>
<dbReference type="PANTHER" id="PTHR47962">
    <property type="entry name" value="ATP-DEPENDENT HELICASE LHR-RELATED-RELATED"/>
    <property type="match status" value="1"/>
</dbReference>
<dbReference type="Gene3D" id="3.40.50.300">
    <property type="entry name" value="P-loop containing nucleotide triphosphate hydrolases"/>
    <property type="match status" value="2"/>
</dbReference>
<dbReference type="Pfam" id="PF04851">
    <property type="entry name" value="ResIII"/>
    <property type="match status" value="1"/>
</dbReference>
<dbReference type="CDD" id="cd09203">
    <property type="entry name" value="PLDc_N_DEXD_b1"/>
    <property type="match status" value="1"/>
</dbReference>
<dbReference type="SUPFAM" id="SSF56024">
    <property type="entry name" value="Phospholipase D/nuclease"/>
    <property type="match status" value="1"/>
</dbReference>
<dbReference type="PANTHER" id="PTHR47962:SF7">
    <property type="entry name" value="MITOCHONDRIAL ATP-DEPENDENT HELICASE IRC3-RELATED"/>
    <property type="match status" value="1"/>
</dbReference>
<dbReference type="Gene3D" id="3.30.870.10">
    <property type="entry name" value="Endonuclease Chain A"/>
    <property type="match status" value="1"/>
</dbReference>
<dbReference type="SMART" id="SM00487">
    <property type="entry name" value="DEXDc"/>
    <property type="match status" value="1"/>
</dbReference>
<dbReference type="RefSeq" id="WP_183350509.1">
    <property type="nucleotide sequence ID" value="NZ_JACHEO010000009.1"/>
</dbReference>
<keyword evidence="3" id="KW-0547">Nucleotide-binding</keyword>
<evidence type="ECO:0000313" key="3">
    <source>
        <dbReference type="EMBL" id="MBB5348097.1"/>
    </source>
</evidence>
<comment type="caution">
    <text evidence="3">The sequence shown here is derived from an EMBL/GenBank/DDBJ whole genome shotgun (WGS) entry which is preliminary data.</text>
</comment>
<sequence>MKSLPHGIYEALLDEFLHDALARRPELRTVFGKIDLEEQPGLYAAFVARVLEQALREEIDPEKRLALCNRIVGHVAGEPGRGHLEKHRLIARPKPILLEVTPPGYGTGNIPRPHTPLGESSLFTGSPQEPQLAHELHEEMRSADGVDILVSFIKWSGLRLLLPAFEDLRDRRVPVRLITTSYMGASDAPAVEWLARMPNVEVRISYDTERTRLHAKAYHFRRSSGFSTAYIGSANMSHAAMTSGLEWNLKVTAQDLGHILEKFAVEFETYWNSREFVPYDPEQPRLFRAAIDRARNPRHNGPMVFFDLRPHPFQERILEALERERDCHDRWRNLVIAATGTGKTVVAAFDFKRFFERKGRQARLLFVAHRQEILQQAQATFRHVLHDQNFGELQVGQFQANRLEHLFCSVGMLASRRLWEQVGRDFYDYVVVDEVHHGTASSYRPIFDHFVPQILLGLTATPERMDGGNVAADFGNRFAAEIRLPEALAEKLLCPFHYFGVADPIAISGEQFWRNGRYDAAALEQVYVLDHARAGQRVDAVVEALVRYEPDLNAVKGIGFCVTIRHARFMAEQFTLRGISAGAIVSGVDDDRCRELLAELKTGRITFLFTVDKLSEGIDVPEINTVLFLRPTESLTVFLQQLGRGLRHAPGKDCLTVLDLVGQAHRRYRADTRLKALMPRHRFSIDKEVELDFPHLPAGCSIQLDRLSRQYVLENIRGNLGRLAVQVPDRLQTFTSETGQELTFGNFIRYHDYEPEILLVKESWSGWKARAGLGPNPVDPDLLRLKKTLLRAATINGPGEIVLLRAVLGKVSQGAIDEALALAGDSVLSVYYRIWGDKGSKLGITTLAEAFRRLAANPSIIADLDEILSWTQDTTEVSGQIPELPFACALELHARYSGREIQAAFGKATLETAGQTGVGVFHFPEVKAYALLVTFQKTEKEFSPSTMYADYPISRELMHWESQANTAQHHTDGQNLIHHQQRGYTILIFARERKKRNGVTVPFTYLGPGDMVSYERERPIRMVWRLRHKMAVEMFEDNRRAG</sequence>